<gene>
    <name evidence="6" type="ORF">GWK17_18550</name>
</gene>
<sequence>MLKRSVFLAVTIGLAGTSAAYAEPSESLPEIRQKRFDLKRNFNEKENQIKAMDKAEEKYLSELKSLDDEMSELNQKIRGLQEVLGDSEQAAEVMKKENQKLSFNIQHREKLIKKRLRLMQYNDGLGMYVDLIFDSKNMAQLFDAAIAVSTIIKADKDLLAKHKADLETLKKREEDLQDKVLLLERNHQEMLSLKVELEMKAEEKQRLLESVHATKEESESQLMDMYEVYVNLASQEIAILKENQRVEEQLSESEDVFIMPAKGELTSGYGPRWGKLHAGIDIAEESAETEVVAAASGTVIRSYYSVTYGNCVLITHKINDRTFTTLYAHLEKSTVTTGQPVKKGELLGYMGNTGDSRGKHLHFEIHEGQWNYEKSNSVDPLQYVKK</sequence>
<evidence type="ECO:0000256" key="1">
    <source>
        <dbReference type="ARBA" id="ARBA00022729"/>
    </source>
</evidence>
<dbReference type="EMBL" id="JAAVUM010000016">
    <property type="protein sequence ID" value="NKE07452.1"/>
    <property type="molecule type" value="Genomic_DNA"/>
</dbReference>
<dbReference type="SUPFAM" id="SSF51261">
    <property type="entry name" value="Duplicated hybrid motif"/>
    <property type="match status" value="1"/>
</dbReference>
<dbReference type="AlphaFoldDB" id="A0A846TP45"/>
<dbReference type="PANTHER" id="PTHR21666">
    <property type="entry name" value="PEPTIDASE-RELATED"/>
    <property type="match status" value="1"/>
</dbReference>
<dbReference type="Gene3D" id="2.70.70.10">
    <property type="entry name" value="Glucose Permease (Domain IIA)"/>
    <property type="match status" value="1"/>
</dbReference>
<reference evidence="6 7" key="1">
    <citation type="submission" date="2020-03" db="EMBL/GenBank/DDBJ databases">
        <authorList>
            <person name="Sun Q."/>
        </authorList>
    </citation>
    <scope>NUCLEOTIDE SEQUENCE [LARGE SCALE GENOMIC DNA]</scope>
    <source>
        <strain evidence="6 7">KACC 21451</strain>
    </source>
</reference>
<keyword evidence="2" id="KW-0175">Coiled coil</keyword>
<feature type="coiled-coil region" evidence="2">
    <location>
        <begin position="152"/>
        <end position="221"/>
    </location>
</feature>
<feature type="coiled-coil region" evidence="2">
    <location>
        <begin position="38"/>
        <end position="90"/>
    </location>
</feature>
<dbReference type="Pfam" id="PF01551">
    <property type="entry name" value="Peptidase_M23"/>
    <property type="match status" value="1"/>
</dbReference>
<dbReference type="RefSeq" id="WP_167833852.1">
    <property type="nucleotide sequence ID" value="NZ_JAAVUM010000016.1"/>
</dbReference>
<dbReference type="Gene3D" id="6.10.250.3150">
    <property type="match status" value="1"/>
</dbReference>
<feature type="domain" description="Peptidoglycan hydrolase PcsB coiled-coil" evidence="5">
    <location>
        <begin position="100"/>
        <end position="171"/>
    </location>
</feature>
<evidence type="ECO:0000313" key="7">
    <source>
        <dbReference type="Proteomes" id="UP000587942"/>
    </source>
</evidence>
<dbReference type="Proteomes" id="UP000587942">
    <property type="component" value="Unassembled WGS sequence"/>
</dbReference>
<accession>A0A846TP45</accession>
<feature type="signal peptide" evidence="3">
    <location>
        <begin position="1"/>
        <end position="22"/>
    </location>
</feature>
<evidence type="ECO:0000256" key="2">
    <source>
        <dbReference type="SAM" id="Coils"/>
    </source>
</evidence>
<evidence type="ECO:0000313" key="6">
    <source>
        <dbReference type="EMBL" id="NKE07452.1"/>
    </source>
</evidence>
<evidence type="ECO:0000259" key="5">
    <source>
        <dbReference type="Pfam" id="PF24568"/>
    </source>
</evidence>
<comment type="caution">
    <text evidence="6">The sequence shown here is derived from an EMBL/GenBank/DDBJ whole genome shotgun (WGS) entry which is preliminary data.</text>
</comment>
<proteinExistence type="predicted"/>
<dbReference type="InterPro" id="IPR050570">
    <property type="entry name" value="Cell_wall_metabolism_enzyme"/>
</dbReference>
<feature type="chain" id="PRO_5032542030" evidence="3">
    <location>
        <begin position="23"/>
        <end position="386"/>
    </location>
</feature>
<dbReference type="InterPro" id="IPR016047">
    <property type="entry name" value="M23ase_b-sheet_dom"/>
</dbReference>
<feature type="domain" description="M23ase beta-sheet core" evidence="4">
    <location>
        <begin position="276"/>
        <end position="369"/>
    </location>
</feature>
<name>A0A846TP45_9BACI</name>
<dbReference type="Pfam" id="PF24568">
    <property type="entry name" value="CC_PcsB"/>
    <property type="match status" value="1"/>
</dbReference>
<dbReference type="PANTHER" id="PTHR21666:SF270">
    <property type="entry name" value="MUREIN HYDROLASE ACTIVATOR ENVC"/>
    <property type="match status" value="1"/>
</dbReference>
<dbReference type="CDD" id="cd12797">
    <property type="entry name" value="M23_peptidase"/>
    <property type="match status" value="1"/>
</dbReference>
<keyword evidence="1 3" id="KW-0732">Signal</keyword>
<evidence type="ECO:0000259" key="4">
    <source>
        <dbReference type="Pfam" id="PF01551"/>
    </source>
</evidence>
<dbReference type="InterPro" id="IPR057309">
    <property type="entry name" value="PcsB_CC"/>
</dbReference>
<organism evidence="6 7">
    <name type="scientific">Mesobacillus selenatarsenatis</name>
    <dbReference type="NCBI Taxonomy" id="388741"/>
    <lineage>
        <taxon>Bacteria</taxon>
        <taxon>Bacillati</taxon>
        <taxon>Bacillota</taxon>
        <taxon>Bacilli</taxon>
        <taxon>Bacillales</taxon>
        <taxon>Bacillaceae</taxon>
        <taxon>Mesobacillus</taxon>
    </lineage>
</organism>
<dbReference type="InterPro" id="IPR011055">
    <property type="entry name" value="Dup_hybrid_motif"/>
</dbReference>
<dbReference type="GO" id="GO:0004222">
    <property type="term" value="F:metalloendopeptidase activity"/>
    <property type="evidence" value="ECO:0007669"/>
    <property type="project" value="TreeGrafter"/>
</dbReference>
<evidence type="ECO:0000256" key="3">
    <source>
        <dbReference type="SAM" id="SignalP"/>
    </source>
</evidence>
<protein>
    <submittedName>
        <fullName evidence="6">Peptidoglycan DD-metalloendopeptidase family protein</fullName>
    </submittedName>
</protein>